<evidence type="ECO:0000256" key="1">
    <source>
        <dbReference type="ARBA" id="ARBA00004328"/>
    </source>
</evidence>
<dbReference type="InterPro" id="IPR011050">
    <property type="entry name" value="Pectin_lyase_fold/virulence"/>
</dbReference>
<dbReference type="GO" id="GO:0019058">
    <property type="term" value="P:viral life cycle"/>
    <property type="evidence" value="ECO:0007669"/>
    <property type="project" value="UniProtKB-ARBA"/>
</dbReference>
<comment type="subcellular location">
    <subcellularLocation>
        <location evidence="1">Virion</location>
    </subcellularLocation>
</comment>
<dbReference type="EMBL" id="LR796273">
    <property type="protein sequence ID" value="CAB4132813.1"/>
    <property type="molecule type" value="Genomic_DNA"/>
</dbReference>
<dbReference type="GO" id="GO:0016829">
    <property type="term" value="F:lyase activity"/>
    <property type="evidence" value="ECO:0007669"/>
    <property type="project" value="UniProtKB-KW"/>
</dbReference>
<proteinExistence type="predicted"/>
<dbReference type="SUPFAM" id="SSF51126">
    <property type="entry name" value="Pectin lyase-like"/>
    <property type="match status" value="1"/>
</dbReference>
<reference evidence="4" key="1">
    <citation type="submission" date="2020-04" db="EMBL/GenBank/DDBJ databases">
        <authorList>
            <person name="Chiriac C."/>
            <person name="Salcher M."/>
            <person name="Ghai R."/>
            <person name="Kavagutti S V."/>
        </authorList>
    </citation>
    <scope>NUCLEOTIDE SEQUENCE</scope>
</reference>
<gene>
    <name evidence="4" type="ORF">UFOVP252_3</name>
</gene>
<protein>
    <submittedName>
        <fullName evidence="4">Pectate lyase superfamily protein</fullName>
    </submittedName>
</protein>
<dbReference type="GO" id="GO:0044423">
    <property type="term" value="C:virion component"/>
    <property type="evidence" value="ECO:0007669"/>
    <property type="project" value="UniProtKB-KW"/>
</dbReference>
<name>A0A6J5LHP7_9CAUD</name>
<dbReference type="Pfam" id="PF12708">
    <property type="entry name" value="Pect-lyase_RHGA_epim"/>
    <property type="match status" value="1"/>
</dbReference>
<feature type="domain" description="Rhamnogalacturonase A/B/Epimerase-like pectate lyase" evidence="3">
    <location>
        <begin position="76"/>
        <end position="125"/>
    </location>
</feature>
<dbReference type="Gene3D" id="2.160.20.10">
    <property type="entry name" value="Single-stranded right-handed beta-helix, Pectin lyase-like"/>
    <property type="match status" value="1"/>
</dbReference>
<keyword evidence="4" id="KW-0456">Lyase</keyword>
<dbReference type="InterPro" id="IPR024535">
    <property type="entry name" value="RHGA/B-epi-like_pectate_lyase"/>
</dbReference>
<evidence type="ECO:0000259" key="3">
    <source>
        <dbReference type="Pfam" id="PF12708"/>
    </source>
</evidence>
<sequence length="145" mass="14525">MTSTVFSSGTVITAPWLNDVNTSTYTTVPSNTANIAVNTAAIAVLNSATGAANVGYTPAGTGAVATNVQAKLRQTVSVLDFGAKGDGVTNDASAFTAAWTTSNPKAVLVPAGTYLITGTVIGKFYSFGVVTISSGTVTSITNLVP</sequence>
<dbReference type="GO" id="GO:0051701">
    <property type="term" value="P:biological process involved in interaction with host"/>
    <property type="evidence" value="ECO:0007669"/>
    <property type="project" value="UniProtKB-ARBA"/>
</dbReference>
<evidence type="ECO:0000256" key="2">
    <source>
        <dbReference type="ARBA" id="ARBA00022844"/>
    </source>
</evidence>
<keyword evidence="2" id="KW-0946">Virion</keyword>
<accession>A0A6J5LHP7</accession>
<organism evidence="4">
    <name type="scientific">uncultured Caudovirales phage</name>
    <dbReference type="NCBI Taxonomy" id="2100421"/>
    <lineage>
        <taxon>Viruses</taxon>
        <taxon>Duplodnaviria</taxon>
        <taxon>Heunggongvirae</taxon>
        <taxon>Uroviricota</taxon>
        <taxon>Caudoviricetes</taxon>
        <taxon>Peduoviridae</taxon>
        <taxon>Maltschvirus</taxon>
        <taxon>Maltschvirus maltsch</taxon>
    </lineage>
</organism>
<dbReference type="InterPro" id="IPR012334">
    <property type="entry name" value="Pectin_lyas_fold"/>
</dbReference>
<evidence type="ECO:0000313" key="4">
    <source>
        <dbReference type="EMBL" id="CAB4132813.1"/>
    </source>
</evidence>